<sequence>MTRFWQKLFFQTENYGDPDDSLSARGIYLDDELDFAPRGFYDEPLSVREYIDAQIEIAVRGFAEDHFKERFAHHSTEEMAKQVKYWKEQLAASKKLLPPLVKVRQEAQKAHDKNKTADNKKALDKAKLAEDKQRDIVEGN</sequence>
<gene>
    <name evidence="2" type="ORF">FA13DRAFT_1799142</name>
</gene>
<evidence type="ECO:0000313" key="2">
    <source>
        <dbReference type="EMBL" id="TEB22152.1"/>
    </source>
</evidence>
<proteinExistence type="predicted"/>
<reference evidence="2 3" key="1">
    <citation type="journal article" date="2019" name="Nat. Ecol. Evol.">
        <title>Megaphylogeny resolves global patterns of mushroom evolution.</title>
        <authorList>
            <person name="Varga T."/>
            <person name="Krizsan K."/>
            <person name="Foldi C."/>
            <person name="Dima B."/>
            <person name="Sanchez-Garcia M."/>
            <person name="Sanchez-Ramirez S."/>
            <person name="Szollosi G.J."/>
            <person name="Szarkandi J.G."/>
            <person name="Papp V."/>
            <person name="Albert L."/>
            <person name="Andreopoulos W."/>
            <person name="Angelini C."/>
            <person name="Antonin V."/>
            <person name="Barry K.W."/>
            <person name="Bougher N.L."/>
            <person name="Buchanan P."/>
            <person name="Buyck B."/>
            <person name="Bense V."/>
            <person name="Catcheside P."/>
            <person name="Chovatia M."/>
            <person name="Cooper J."/>
            <person name="Damon W."/>
            <person name="Desjardin D."/>
            <person name="Finy P."/>
            <person name="Geml J."/>
            <person name="Haridas S."/>
            <person name="Hughes K."/>
            <person name="Justo A."/>
            <person name="Karasinski D."/>
            <person name="Kautmanova I."/>
            <person name="Kiss B."/>
            <person name="Kocsube S."/>
            <person name="Kotiranta H."/>
            <person name="LaButti K.M."/>
            <person name="Lechner B.E."/>
            <person name="Liimatainen K."/>
            <person name="Lipzen A."/>
            <person name="Lukacs Z."/>
            <person name="Mihaltcheva S."/>
            <person name="Morgado L.N."/>
            <person name="Niskanen T."/>
            <person name="Noordeloos M.E."/>
            <person name="Ohm R.A."/>
            <person name="Ortiz-Santana B."/>
            <person name="Ovrebo C."/>
            <person name="Racz N."/>
            <person name="Riley R."/>
            <person name="Savchenko A."/>
            <person name="Shiryaev A."/>
            <person name="Soop K."/>
            <person name="Spirin V."/>
            <person name="Szebenyi C."/>
            <person name="Tomsovsky M."/>
            <person name="Tulloss R.E."/>
            <person name="Uehling J."/>
            <person name="Grigoriev I.V."/>
            <person name="Vagvolgyi C."/>
            <person name="Papp T."/>
            <person name="Martin F.M."/>
            <person name="Miettinen O."/>
            <person name="Hibbett D.S."/>
            <person name="Nagy L.G."/>
        </authorList>
    </citation>
    <scope>NUCLEOTIDE SEQUENCE [LARGE SCALE GENOMIC DNA]</scope>
    <source>
        <strain evidence="2 3">FP101781</strain>
    </source>
</reference>
<organism evidence="2 3">
    <name type="scientific">Coprinellus micaceus</name>
    <name type="common">Glistening ink-cap mushroom</name>
    <name type="synonym">Coprinus micaceus</name>
    <dbReference type="NCBI Taxonomy" id="71717"/>
    <lineage>
        <taxon>Eukaryota</taxon>
        <taxon>Fungi</taxon>
        <taxon>Dikarya</taxon>
        <taxon>Basidiomycota</taxon>
        <taxon>Agaricomycotina</taxon>
        <taxon>Agaricomycetes</taxon>
        <taxon>Agaricomycetidae</taxon>
        <taxon>Agaricales</taxon>
        <taxon>Agaricineae</taxon>
        <taxon>Psathyrellaceae</taxon>
        <taxon>Coprinellus</taxon>
    </lineage>
</organism>
<protein>
    <submittedName>
        <fullName evidence="2">Uncharacterized protein</fullName>
    </submittedName>
</protein>
<comment type="caution">
    <text evidence="2">The sequence shown here is derived from an EMBL/GenBank/DDBJ whole genome shotgun (WGS) entry which is preliminary data.</text>
</comment>
<dbReference type="Proteomes" id="UP000298030">
    <property type="component" value="Unassembled WGS sequence"/>
</dbReference>
<evidence type="ECO:0000256" key="1">
    <source>
        <dbReference type="SAM" id="MobiDB-lite"/>
    </source>
</evidence>
<dbReference type="AlphaFoldDB" id="A0A4Y7SK65"/>
<dbReference type="EMBL" id="QPFP01000096">
    <property type="protein sequence ID" value="TEB22152.1"/>
    <property type="molecule type" value="Genomic_DNA"/>
</dbReference>
<evidence type="ECO:0000313" key="3">
    <source>
        <dbReference type="Proteomes" id="UP000298030"/>
    </source>
</evidence>
<feature type="region of interest" description="Disordered" evidence="1">
    <location>
        <begin position="103"/>
        <end position="140"/>
    </location>
</feature>
<keyword evidence="3" id="KW-1185">Reference proteome</keyword>
<accession>A0A4Y7SK65</accession>
<name>A0A4Y7SK65_COPMI</name>